<dbReference type="GO" id="GO:0005829">
    <property type="term" value="C:cytosol"/>
    <property type="evidence" value="ECO:0007669"/>
    <property type="project" value="TreeGrafter"/>
</dbReference>
<dbReference type="PROSITE" id="PS50931">
    <property type="entry name" value="HTH_LYSR"/>
    <property type="match status" value="1"/>
</dbReference>
<keyword evidence="2" id="KW-0805">Transcription regulation</keyword>
<dbReference type="PANTHER" id="PTHR30419">
    <property type="entry name" value="HTH-TYPE TRANSCRIPTIONAL REGULATOR YBHD"/>
    <property type="match status" value="1"/>
</dbReference>
<evidence type="ECO:0000313" key="7">
    <source>
        <dbReference type="Proteomes" id="UP000000683"/>
    </source>
</evidence>
<protein>
    <submittedName>
        <fullName evidence="6">Transcriptional regulator</fullName>
    </submittedName>
</protein>
<dbReference type="GO" id="GO:0003700">
    <property type="term" value="F:DNA-binding transcription factor activity"/>
    <property type="evidence" value="ECO:0007669"/>
    <property type="project" value="InterPro"/>
</dbReference>
<comment type="similarity">
    <text evidence="1">Belongs to the LysR transcriptional regulatory family.</text>
</comment>
<evidence type="ECO:0000313" key="6">
    <source>
        <dbReference type="EMBL" id="AEF05098.1"/>
    </source>
</evidence>
<dbReference type="EMBL" id="CP002339">
    <property type="protein sequence ID" value="AEF05098.1"/>
    <property type="molecule type" value="Genomic_DNA"/>
</dbReference>
<evidence type="ECO:0000259" key="5">
    <source>
        <dbReference type="PROSITE" id="PS50931"/>
    </source>
</evidence>
<gene>
    <name evidence="6" type="ordered locus">ambt_17995</name>
</gene>
<accession>F5ZFG3</accession>
<dbReference type="PANTHER" id="PTHR30419:SF8">
    <property type="entry name" value="NITROGEN ASSIMILATION TRANSCRIPTIONAL ACTIVATOR-RELATED"/>
    <property type="match status" value="1"/>
</dbReference>
<dbReference type="GO" id="GO:0003677">
    <property type="term" value="F:DNA binding"/>
    <property type="evidence" value="ECO:0007669"/>
    <property type="project" value="UniProtKB-KW"/>
</dbReference>
<dbReference type="Pfam" id="PF00126">
    <property type="entry name" value="HTH_1"/>
    <property type="match status" value="1"/>
</dbReference>
<organism evidence="6 7">
    <name type="scientific">Alteromonas naphthalenivorans</name>
    <dbReference type="NCBI Taxonomy" id="715451"/>
    <lineage>
        <taxon>Bacteria</taxon>
        <taxon>Pseudomonadati</taxon>
        <taxon>Pseudomonadota</taxon>
        <taxon>Gammaproteobacteria</taxon>
        <taxon>Alteromonadales</taxon>
        <taxon>Alteromonadaceae</taxon>
        <taxon>Alteromonas/Salinimonas group</taxon>
        <taxon>Alteromonas</taxon>
    </lineage>
</organism>
<dbReference type="SUPFAM" id="SSF53850">
    <property type="entry name" value="Periplasmic binding protein-like II"/>
    <property type="match status" value="1"/>
</dbReference>
<dbReference type="Proteomes" id="UP000000683">
    <property type="component" value="Chromosome"/>
</dbReference>
<dbReference type="OrthoDB" id="6624490at2"/>
<evidence type="ECO:0000256" key="4">
    <source>
        <dbReference type="ARBA" id="ARBA00023163"/>
    </source>
</evidence>
<sequence length="308" mass="34514">MDWSRHLKLKHISLLIHLNESKSLSKTANAFYTTQPALSRWLKELEQDVGGVLFERKARGLQVTLLGELLLEHAIRIQAEIERAQENISAAKNGSGRTIAIGTSPASAPSFVPTAIAKFLKLHPQASVRVQESTMNILLSQLARGDLDVVVGRLDNYQPSSKFRNEHLYSENICIVSRPGHPLTQKKTLYWDDLLMFDWIVWPDGSPIRRKFDASLTLAGQKPPTYRVESSSQVANLWLLQHSNMLSVASEEVANHFKRRGLMEPLNIDVAGDDGSVGMCWRDEVVDDKAVEALLECFRKASCSLNED</sequence>
<dbReference type="InterPro" id="IPR005119">
    <property type="entry name" value="LysR_subst-bd"/>
</dbReference>
<dbReference type="PRINTS" id="PR00039">
    <property type="entry name" value="HTHLYSR"/>
</dbReference>
<proteinExistence type="inferred from homology"/>
<dbReference type="InterPro" id="IPR050950">
    <property type="entry name" value="HTH-type_LysR_regulators"/>
</dbReference>
<keyword evidence="4" id="KW-0804">Transcription</keyword>
<evidence type="ECO:0000256" key="2">
    <source>
        <dbReference type="ARBA" id="ARBA00023015"/>
    </source>
</evidence>
<dbReference type="HOGENOM" id="CLU_039613_6_0_6"/>
<dbReference type="AlphaFoldDB" id="F5ZFG3"/>
<dbReference type="Gene3D" id="1.10.10.10">
    <property type="entry name" value="Winged helix-like DNA-binding domain superfamily/Winged helix DNA-binding domain"/>
    <property type="match status" value="1"/>
</dbReference>
<name>F5ZFG3_ALTNA</name>
<keyword evidence="7" id="KW-1185">Reference proteome</keyword>
<dbReference type="Pfam" id="PF03466">
    <property type="entry name" value="LysR_substrate"/>
    <property type="match status" value="1"/>
</dbReference>
<dbReference type="InterPro" id="IPR036388">
    <property type="entry name" value="WH-like_DNA-bd_sf"/>
</dbReference>
<dbReference type="SUPFAM" id="SSF46785">
    <property type="entry name" value="Winged helix' DNA-binding domain"/>
    <property type="match status" value="1"/>
</dbReference>
<keyword evidence="3" id="KW-0238">DNA-binding</keyword>
<dbReference type="InterPro" id="IPR036390">
    <property type="entry name" value="WH_DNA-bd_sf"/>
</dbReference>
<evidence type="ECO:0000256" key="3">
    <source>
        <dbReference type="ARBA" id="ARBA00023125"/>
    </source>
</evidence>
<dbReference type="eggNOG" id="COG0583">
    <property type="taxonomic scope" value="Bacteria"/>
</dbReference>
<dbReference type="KEGG" id="alt:ambt_17995"/>
<evidence type="ECO:0000256" key="1">
    <source>
        <dbReference type="ARBA" id="ARBA00009437"/>
    </source>
</evidence>
<dbReference type="InterPro" id="IPR000847">
    <property type="entry name" value="LysR_HTH_N"/>
</dbReference>
<dbReference type="Gene3D" id="3.40.190.290">
    <property type="match status" value="1"/>
</dbReference>
<reference evidence="6 7" key="1">
    <citation type="journal article" date="2011" name="J. Bacteriol.">
        <title>Complete genome sequence of the polycyclic aromatic hydrocarbon-degrading bacterium Alteromonas sp. strain SN2.</title>
        <authorList>
            <person name="Jin H.M."/>
            <person name="Jeong H."/>
            <person name="Moon E.J."/>
            <person name="Math R.K."/>
            <person name="Lee K."/>
            <person name="Kim H.J."/>
            <person name="Jeon C.O."/>
            <person name="Oh T.K."/>
            <person name="Kim J.F."/>
        </authorList>
    </citation>
    <scope>NUCLEOTIDE SEQUENCE [LARGE SCALE GENOMIC DNA]</scope>
    <source>
        <strain evidence="7">JCM 17741 / KACC 18427 / KCTC 11700BP / SN2</strain>
    </source>
</reference>
<dbReference type="RefSeq" id="WP_013786011.1">
    <property type="nucleotide sequence ID" value="NC_015554.1"/>
</dbReference>
<feature type="domain" description="HTH lysR-type" evidence="5">
    <location>
        <begin position="7"/>
        <end position="64"/>
    </location>
</feature>